<feature type="transmembrane region" description="Helical" evidence="8">
    <location>
        <begin position="115"/>
        <end position="136"/>
    </location>
</feature>
<keyword evidence="4 10" id="KW-0808">Transferase</keyword>
<dbReference type="AlphaFoldDB" id="A0A1M5HC89"/>
<evidence type="ECO:0000256" key="8">
    <source>
        <dbReference type="SAM" id="Phobius"/>
    </source>
</evidence>
<feature type="transmembrane region" description="Helical" evidence="8">
    <location>
        <begin position="312"/>
        <end position="330"/>
    </location>
</feature>
<protein>
    <submittedName>
        <fullName evidence="10">4-amino-4-deoxy-L-arabinose transferase</fullName>
    </submittedName>
</protein>
<gene>
    <name evidence="10" type="ORF">SAMN05216361_1409</name>
</gene>
<evidence type="ECO:0000256" key="4">
    <source>
        <dbReference type="ARBA" id="ARBA00022679"/>
    </source>
</evidence>
<keyword evidence="11" id="KW-1185">Reference proteome</keyword>
<feature type="transmembrane region" description="Helical" evidence="8">
    <location>
        <begin position="336"/>
        <end position="355"/>
    </location>
</feature>
<dbReference type="InterPro" id="IPR038731">
    <property type="entry name" value="RgtA/B/C-like"/>
</dbReference>
<dbReference type="GO" id="GO:0010041">
    <property type="term" value="P:response to iron(III) ion"/>
    <property type="evidence" value="ECO:0007669"/>
    <property type="project" value="TreeGrafter"/>
</dbReference>
<dbReference type="PANTHER" id="PTHR33908:SF3">
    <property type="entry name" value="UNDECAPRENYL PHOSPHATE-ALPHA-4-AMINO-4-DEOXY-L-ARABINOSE ARABINOSYL TRANSFERASE"/>
    <property type="match status" value="1"/>
</dbReference>
<evidence type="ECO:0000313" key="10">
    <source>
        <dbReference type="EMBL" id="SHG13553.1"/>
    </source>
</evidence>
<dbReference type="PANTHER" id="PTHR33908">
    <property type="entry name" value="MANNOSYLTRANSFERASE YKCB-RELATED"/>
    <property type="match status" value="1"/>
</dbReference>
<accession>A0A1M5HC89</accession>
<dbReference type="RefSeq" id="WP_073319930.1">
    <property type="nucleotide sequence ID" value="NZ_FQWD01000002.1"/>
</dbReference>
<organism evidence="10 11">
    <name type="scientific">Marisediminitalea aggregata</name>
    <dbReference type="NCBI Taxonomy" id="634436"/>
    <lineage>
        <taxon>Bacteria</taxon>
        <taxon>Pseudomonadati</taxon>
        <taxon>Pseudomonadota</taxon>
        <taxon>Gammaproteobacteria</taxon>
        <taxon>Alteromonadales</taxon>
        <taxon>Alteromonadaceae</taxon>
        <taxon>Marisediminitalea</taxon>
    </lineage>
</organism>
<feature type="transmembrane region" description="Helical" evidence="8">
    <location>
        <begin position="12"/>
        <end position="34"/>
    </location>
</feature>
<feature type="transmembrane region" description="Helical" evidence="8">
    <location>
        <begin position="170"/>
        <end position="200"/>
    </location>
</feature>
<comment type="subcellular location">
    <subcellularLocation>
        <location evidence="1">Cell membrane</location>
        <topology evidence="1">Multi-pass membrane protein</topology>
    </subcellularLocation>
</comment>
<dbReference type="STRING" id="634436.SAMN05216361_1409"/>
<feature type="transmembrane region" description="Helical" evidence="8">
    <location>
        <begin position="74"/>
        <end position="95"/>
    </location>
</feature>
<dbReference type="GO" id="GO:0016763">
    <property type="term" value="F:pentosyltransferase activity"/>
    <property type="evidence" value="ECO:0007669"/>
    <property type="project" value="TreeGrafter"/>
</dbReference>
<evidence type="ECO:0000313" key="11">
    <source>
        <dbReference type="Proteomes" id="UP000184520"/>
    </source>
</evidence>
<feature type="transmembrane region" description="Helical" evidence="8">
    <location>
        <begin position="277"/>
        <end position="300"/>
    </location>
</feature>
<evidence type="ECO:0000256" key="6">
    <source>
        <dbReference type="ARBA" id="ARBA00022989"/>
    </source>
</evidence>
<feature type="transmembrane region" description="Helical" evidence="8">
    <location>
        <begin position="367"/>
        <end position="391"/>
    </location>
</feature>
<evidence type="ECO:0000256" key="7">
    <source>
        <dbReference type="ARBA" id="ARBA00023136"/>
    </source>
</evidence>
<keyword evidence="2" id="KW-1003">Cell membrane</keyword>
<reference evidence="11" key="1">
    <citation type="submission" date="2016-11" db="EMBL/GenBank/DDBJ databases">
        <authorList>
            <person name="Varghese N."/>
            <person name="Submissions S."/>
        </authorList>
    </citation>
    <scope>NUCLEOTIDE SEQUENCE [LARGE SCALE GENOMIC DNA]</scope>
    <source>
        <strain evidence="11">CGMCC 1.8995</strain>
    </source>
</reference>
<name>A0A1M5HC89_9ALTE</name>
<dbReference type="GO" id="GO:0009103">
    <property type="term" value="P:lipopolysaccharide biosynthetic process"/>
    <property type="evidence" value="ECO:0007669"/>
    <property type="project" value="TreeGrafter"/>
</dbReference>
<dbReference type="Proteomes" id="UP000184520">
    <property type="component" value="Unassembled WGS sequence"/>
</dbReference>
<evidence type="ECO:0000256" key="5">
    <source>
        <dbReference type="ARBA" id="ARBA00022692"/>
    </source>
</evidence>
<feature type="transmembrane region" description="Helical" evidence="8">
    <location>
        <begin position="429"/>
        <end position="449"/>
    </location>
</feature>
<keyword evidence="3" id="KW-0328">Glycosyltransferase</keyword>
<dbReference type="OrthoDB" id="9775035at2"/>
<sequence>MNNHSLYPSGLYQAYPLGILLCLSAVILLTGLGLREPWPADEPRFALIAKDMVETGQWFFPMRGGEIYPDKPPVFMWLIALFYVMTGSLKVAFLLPSALAGMVTIGLVYDLGRRLWSVNTGFIAGLLLLFTVQFTLQAKTAQIDALVCVFITFGCYGLLRFLLIDGLWRWYFLAWFAMGLGIITKGVGFLPALMLLPYLAYRLRTRHDEFALPYQPSVWKWWLGPVVMLLAISLWFVPMYYLVSASDNPALHAYRDNILFKQTVTRYADSWHHIKPFWYYLTSVIPVFWLPMSLALPWLIPAWWRAIKQLDARIILPAGWIVLLVIFFSMSPGKRGVYILPALPMLALISAPYCAQLLSRRWLNQLIWGLCGLLTLLLFVAGVGALLEASWIQHALDDNSVDVSGFFFAASTIGVISLIVSYRKAKWKSWAILISGLWLIYSTWGYVLMGPMRTPETVFNAMQKILPEDSEIALVEFSEQFILFSPYPVTHFGYHTPTDIQLQAANQWLEGQCTRYLLLAEPQLQASCFNPHLAEYVGFAHRRDWYVVNAQAKTTHCTLPTQPVQEYSR</sequence>
<keyword evidence="6 8" id="KW-1133">Transmembrane helix</keyword>
<evidence type="ECO:0000259" key="9">
    <source>
        <dbReference type="Pfam" id="PF13231"/>
    </source>
</evidence>
<evidence type="ECO:0000256" key="2">
    <source>
        <dbReference type="ARBA" id="ARBA00022475"/>
    </source>
</evidence>
<keyword evidence="5 8" id="KW-0812">Transmembrane</keyword>
<feature type="domain" description="Glycosyltransferase RgtA/B/C/D-like" evidence="9">
    <location>
        <begin position="70"/>
        <end position="207"/>
    </location>
</feature>
<proteinExistence type="predicted"/>
<feature type="transmembrane region" description="Helical" evidence="8">
    <location>
        <begin position="403"/>
        <end position="422"/>
    </location>
</feature>
<evidence type="ECO:0000256" key="1">
    <source>
        <dbReference type="ARBA" id="ARBA00004651"/>
    </source>
</evidence>
<keyword evidence="7 8" id="KW-0472">Membrane</keyword>
<dbReference type="GO" id="GO:0005886">
    <property type="term" value="C:plasma membrane"/>
    <property type="evidence" value="ECO:0007669"/>
    <property type="project" value="UniProtKB-SubCell"/>
</dbReference>
<feature type="transmembrane region" description="Helical" evidence="8">
    <location>
        <begin position="221"/>
        <end position="243"/>
    </location>
</feature>
<dbReference type="EMBL" id="FQWD01000002">
    <property type="protein sequence ID" value="SHG13553.1"/>
    <property type="molecule type" value="Genomic_DNA"/>
</dbReference>
<feature type="transmembrane region" description="Helical" evidence="8">
    <location>
        <begin position="143"/>
        <end position="164"/>
    </location>
</feature>
<evidence type="ECO:0000256" key="3">
    <source>
        <dbReference type="ARBA" id="ARBA00022676"/>
    </source>
</evidence>
<dbReference type="InterPro" id="IPR050297">
    <property type="entry name" value="LipidA_mod_glycosyltrf_83"/>
</dbReference>
<dbReference type="Pfam" id="PF13231">
    <property type="entry name" value="PMT_2"/>
    <property type="match status" value="1"/>
</dbReference>